<dbReference type="OrthoDB" id="1138139at2759"/>
<keyword evidence="3" id="KW-1185">Reference proteome</keyword>
<name>A0A2I0XI47_9ASPA</name>
<evidence type="ECO:0000256" key="1">
    <source>
        <dbReference type="SAM" id="MobiDB-lite"/>
    </source>
</evidence>
<accession>A0A2I0XI47</accession>
<dbReference type="Proteomes" id="UP000233837">
    <property type="component" value="Unassembled WGS sequence"/>
</dbReference>
<protein>
    <submittedName>
        <fullName evidence="2">Uncharacterized protein</fullName>
    </submittedName>
</protein>
<proteinExistence type="predicted"/>
<dbReference type="AlphaFoldDB" id="A0A2I0XI47"/>
<reference evidence="2 3" key="2">
    <citation type="journal article" date="2017" name="Nature">
        <title>The Apostasia genome and the evolution of orchids.</title>
        <authorList>
            <person name="Zhang G.Q."/>
            <person name="Liu K.W."/>
            <person name="Li Z."/>
            <person name="Lohaus R."/>
            <person name="Hsiao Y.Y."/>
            <person name="Niu S.C."/>
            <person name="Wang J.Y."/>
            <person name="Lin Y.C."/>
            <person name="Xu Q."/>
            <person name="Chen L.J."/>
            <person name="Yoshida K."/>
            <person name="Fujiwara S."/>
            <person name="Wang Z.W."/>
            <person name="Zhang Y.Q."/>
            <person name="Mitsuda N."/>
            <person name="Wang M."/>
            <person name="Liu G.H."/>
            <person name="Pecoraro L."/>
            <person name="Huang H.X."/>
            <person name="Xiao X.J."/>
            <person name="Lin M."/>
            <person name="Wu X.Y."/>
            <person name="Wu W.L."/>
            <person name="Chen Y.Y."/>
            <person name="Chang S.B."/>
            <person name="Sakamoto S."/>
            <person name="Ohme-Takagi M."/>
            <person name="Yagi M."/>
            <person name="Zeng S.J."/>
            <person name="Shen C.Y."/>
            <person name="Yeh C.M."/>
            <person name="Luo Y.B."/>
            <person name="Tsai W.C."/>
            <person name="Van de Peer Y."/>
            <person name="Liu Z.J."/>
        </authorList>
    </citation>
    <scope>NUCLEOTIDE SEQUENCE [LARGE SCALE GENOMIC DNA]</scope>
    <source>
        <tissue evidence="2">The whole plant</tissue>
    </source>
</reference>
<dbReference type="PANTHER" id="PTHR34061:SF11">
    <property type="entry name" value="PROTEIN, PUTATIVE-RELATED"/>
    <property type="match status" value="1"/>
</dbReference>
<dbReference type="EMBL" id="KZ501869">
    <property type="protein sequence ID" value="PKU87570.1"/>
    <property type="molecule type" value="Genomic_DNA"/>
</dbReference>
<evidence type="ECO:0000313" key="3">
    <source>
        <dbReference type="Proteomes" id="UP000233837"/>
    </source>
</evidence>
<reference evidence="2 3" key="1">
    <citation type="journal article" date="2016" name="Sci. Rep.">
        <title>The Dendrobium catenatum Lindl. genome sequence provides insights into polysaccharide synthase, floral development and adaptive evolution.</title>
        <authorList>
            <person name="Zhang G.Q."/>
            <person name="Xu Q."/>
            <person name="Bian C."/>
            <person name="Tsai W.C."/>
            <person name="Yeh C.M."/>
            <person name="Liu K.W."/>
            <person name="Yoshida K."/>
            <person name="Zhang L.S."/>
            <person name="Chang S.B."/>
            <person name="Chen F."/>
            <person name="Shi Y."/>
            <person name="Su Y.Y."/>
            <person name="Zhang Y.Q."/>
            <person name="Chen L.J."/>
            <person name="Yin Y."/>
            <person name="Lin M."/>
            <person name="Huang H."/>
            <person name="Deng H."/>
            <person name="Wang Z.W."/>
            <person name="Zhu S.L."/>
            <person name="Zhao X."/>
            <person name="Deng C."/>
            <person name="Niu S.C."/>
            <person name="Huang J."/>
            <person name="Wang M."/>
            <person name="Liu G.H."/>
            <person name="Yang H.J."/>
            <person name="Xiao X.J."/>
            <person name="Hsiao Y.Y."/>
            <person name="Wu W.L."/>
            <person name="Chen Y.Y."/>
            <person name="Mitsuda N."/>
            <person name="Ohme-Takagi M."/>
            <person name="Luo Y.B."/>
            <person name="Van de Peer Y."/>
            <person name="Liu Z.J."/>
        </authorList>
    </citation>
    <scope>NUCLEOTIDE SEQUENCE [LARGE SCALE GENOMIC DNA]</scope>
    <source>
        <tissue evidence="2">The whole plant</tissue>
    </source>
</reference>
<dbReference type="PANTHER" id="PTHR34061">
    <property type="entry name" value="PROTEIN, PUTATIVE-RELATED"/>
    <property type="match status" value="1"/>
</dbReference>
<sequence length="95" mass="10387">MEYPRSGVDNGGATSCAKLEGMAIWIGTSLASVFFASLERFSCINLATIDHDEEIEEESKDRPLMLSVQNSSTPYRSDDPAFGEKLGPVCTPPYH</sequence>
<evidence type="ECO:0000313" key="2">
    <source>
        <dbReference type="EMBL" id="PKU87570.1"/>
    </source>
</evidence>
<gene>
    <name evidence="2" type="ORF">MA16_Dca027703</name>
</gene>
<organism evidence="2 3">
    <name type="scientific">Dendrobium catenatum</name>
    <dbReference type="NCBI Taxonomy" id="906689"/>
    <lineage>
        <taxon>Eukaryota</taxon>
        <taxon>Viridiplantae</taxon>
        <taxon>Streptophyta</taxon>
        <taxon>Embryophyta</taxon>
        <taxon>Tracheophyta</taxon>
        <taxon>Spermatophyta</taxon>
        <taxon>Magnoliopsida</taxon>
        <taxon>Liliopsida</taxon>
        <taxon>Asparagales</taxon>
        <taxon>Orchidaceae</taxon>
        <taxon>Epidendroideae</taxon>
        <taxon>Malaxideae</taxon>
        <taxon>Dendrobiinae</taxon>
        <taxon>Dendrobium</taxon>
    </lineage>
</organism>
<feature type="region of interest" description="Disordered" evidence="1">
    <location>
        <begin position="55"/>
        <end position="95"/>
    </location>
</feature>